<dbReference type="Gene3D" id="3.90.230.10">
    <property type="entry name" value="Creatinase/methionine aminopeptidase superfamily"/>
    <property type="match status" value="1"/>
</dbReference>
<dbReference type="InterPro" id="IPR036005">
    <property type="entry name" value="Creatinase/aminopeptidase-like"/>
</dbReference>
<dbReference type="Pfam" id="PF00557">
    <property type="entry name" value="Peptidase_M24"/>
    <property type="match status" value="1"/>
</dbReference>
<dbReference type="Proteomes" id="UP000001037">
    <property type="component" value="Chromosome"/>
</dbReference>
<feature type="binding site" evidence="8">
    <location>
        <position position="289"/>
    </location>
    <ligand>
        <name>a divalent metal cation</name>
        <dbReference type="ChEBI" id="CHEBI:60240"/>
        <label>2</label>
        <note>catalytic</note>
    </ligand>
</feature>
<keyword evidence="5 8" id="KW-0645">Protease</keyword>
<name>G0EEB4_PYRF1</name>
<keyword evidence="4 8" id="KW-0031">Aminopeptidase</keyword>
<feature type="binding site" evidence="8">
    <location>
        <position position="65"/>
    </location>
    <ligand>
        <name>substrate</name>
    </ligand>
</feature>
<dbReference type="GO" id="GO:0046872">
    <property type="term" value="F:metal ion binding"/>
    <property type="evidence" value="ECO:0007669"/>
    <property type="project" value="UniProtKB-UniRule"/>
</dbReference>
<dbReference type="GO" id="GO:0070006">
    <property type="term" value="F:metalloaminopeptidase activity"/>
    <property type="evidence" value="ECO:0007669"/>
    <property type="project" value="UniProtKB-UniRule"/>
</dbReference>
<feature type="binding site" evidence="8">
    <location>
        <position position="289"/>
    </location>
    <ligand>
        <name>a divalent metal cation</name>
        <dbReference type="ChEBI" id="CHEBI:60240"/>
        <label>1</label>
    </ligand>
</feature>
<evidence type="ECO:0000256" key="9">
    <source>
        <dbReference type="RuleBase" id="RU003653"/>
    </source>
</evidence>
<evidence type="ECO:0000256" key="4">
    <source>
        <dbReference type="ARBA" id="ARBA00022438"/>
    </source>
</evidence>
<dbReference type="GO" id="GO:0004239">
    <property type="term" value="F:initiator methionyl aminopeptidase activity"/>
    <property type="evidence" value="ECO:0007669"/>
    <property type="project" value="UniProtKB-UniRule"/>
</dbReference>
<dbReference type="InterPro" id="IPR036388">
    <property type="entry name" value="WH-like_DNA-bd_sf"/>
</dbReference>
<comment type="similarity">
    <text evidence="8">Belongs to the peptidase M24A family. Methionine aminopeptidase archaeal type 2 subfamily.</text>
</comment>
<protein>
    <recommendedName>
        <fullName evidence="8 9">Methionine aminopeptidase</fullName>
        <shortName evidence="8">MAP</shortName>
        <shortName evidence="8">MetAP</shortName>
        <ecNumber evidence="8 9">3.4.11.18</ecNumber>
    </recommendedName>
    <alternativeName>
        <fullName evidence="8">Peptidase M</fullName>
    </alternativeName>
</protein>
<evidence type="ECO:0000256" key="5">
    <source>
        <dbReference type="ARBA" id="ARBA00022670"/>
    </source>
</evidence>
<keyword evidence="7 8" id="KW-0378">Hydrolase</keyword>
<gene>
    <name evidence="8" type="primary">map</name>
    <name evidence="11" type="ordered locus">Pyrfu_0939</name>
</gene>
<dbReference type="eggNOG" id="arCOG01001">
    <property type="taxonomic scope" value="Archaea"/>
</dbReference>
<dbReference type="InterPro" id="IPR018349">
    <property type="entry name" value="Pept_M24A_MAP2_BS"/>
</dbReference>
<evidence type="ECO:0000256" key="2">
    <source>
        <dbReference type="ARBA" id="ARBA00001936"/>
    </source>
</evidence>
<dbReference type="EC" id="3.4.11.18" evidence="8 9"/>
<comment type="function">
    <text evidence="8 9">Removes the N-terminal methionine from nascent proteins. The N-terminal methionine is often cleaved when the second residue in the primary sequence is small and uncharged (Met-Ala-, Cys, Gly, Pro, Ser, Thr, or Val).</text>
</comment>
<dbReference type="FunCoup" id="G0EEB4">
    <property type="interactions" value="204"/>
</dbReference>
<dbReference type="OrthoDB" id="372008at2157"/>
<evidence type="ECO:0000256" key="7">
    <source>
        <dbReference type="ARBA" id="ARBA00022801"/>
    </source>
</evidence>
<dbReference type="KEGG" id="pfm:Pyrfu_0939"/>
<feature type="binding site" evidence="8">
    <location>
        <position position="96"/>
    </location>
    <ligand>
        <name>a divalent metal cation</name>
        <dbReference type="ChEBI" id="CHEBI:60240"/>
        <label>2</label>
        <note>catalytic</note>
    </ligand>
</feature>
<feature type="binding site" evidence="8">
    <location>
        <position position="156"/>
    </location>
    <ligand>
        <name>a divalent metal cation</name>
        <dbReference type="ChEBI" id="CHEBI:60240"/>
        <label>2</label>
        <note>catalytic</note>
    </ligand>
</feature>
<comment type="cofactor">
    <cofactor evidence="3">
        <name>Fe(2+)</name>
        <dbReference type="ChEBI" id="CHEBI:29033"/>
    </cofactor>
</comment>
<comment type="subunit">
    <text evidence="8">Monomer.</text>
</comment>
<evidence type="ECO:0000256" key="6">
    <source>
        <dbReference type="ARBA" id="ARBA00022723"/>
    </source>
</evidence>
<dbReference type="InterPro" id="IPR028595">
    <property type="entry name" value="MetAP_archaeal"/>
</dbReference>
<dbReference type="AlphaFoldDB" id="G0EEB4"/>
<evidence type="ECO:0000256" key="3">
    <source>
        <dbReference type="ARBA" id="ARBA00001954"/>
    </source>
</evidence>
<evidence type="ECO:0000256" key="8">
    <source>
        <dbReference type="HAMAP-Rule" id="MF_01975"/>
    </source>
</evidence>
<dbReference type="InterPro" id="IPR001714">
    <property type="entry name" value="Pept_M24_MAP"/>
</dbReference>
<dbReference type="SUPFAM" id="SSF46785">
    <property type="entry name" value="Winged helix' DNA-binding domain"/>
    <property type="match status" value="1"/>
</dbReference>
<feature type="binding site" evidence="8">
    <location>
        <position position="85"/>
    </location>
    <ligand>
        <name>a divalent metal cation</name>
        <dbReference type="ChEBI" id="CHEBI:60240"/>
        <label>1</label>
    </ligand>
</feature>
<dbReference type="RefSeq" id="WP_014026485.1">
    <property type="nucleotide sequence ID" value="NC_015931.1"/>
</dbReference>
<dbReference type="Gene3D" id="1.10.10.10">
    <property type="entry name" value="Winged helix-like DNA-binding domain superfamily/Winged helix DNA-binding domain"/>
    <property type="match status" value="1"/>
</dbReference>
<keyword evidence="12" id="KW-1185">Reference proteome</keyword>
<comment type="cofactor">
    <cofactor evidence="2">
        <name>Mn(2+)</name>
        <dbReference type="ChEBI" id="CHEBI:29035"/>
    </cofactor>
</comment>
<dbReference type="CDD" id="cd01088">
    <property type="entry name" value="MetAP2"/>
    <property type="match status" value="1"/>
</dbReference>
<dbReference type="PROSITE" id="PS01202">
    <property type="entry name" value="MAP_2"/>
    <property type="match status" value="1"/>
</dbReference>
<dbReference type="GO" id="GO:0006508">
    <property type="term" value="P:proteolysis"/>
    <property type="evidence" value="ECO:0007669"/>
    <property type="project" value="UniProtKB-KW"/>
</dbReference>
<reference evidence="11 12" key="1">
    <citation type="journal article" date="2011" name="Stand. Genomic Sci.">
        <title>Complete genome sequence of the hyperthermophilic chemolithoautotroph Pyrolobus fumarii type strain (1A).</title>
        <authorList>
            <person name="Anderson I."/>
            <person name="Goker M."/>
            <person name="Nolan M."/>
            <person name="Lucas S."/>
            <person name="Hammon N."/>
            <person name="Deshpande S."/>
            <person name="Cheng J.F."/>
            <person name="Tapia R."/>
            <person name="Han C."/>
            <person name="Goodwin L."/>
            <person name="Pitluck S."/>
            <person name="Huntemann M."/>
            <person name="Liolios K."/>
            <person name="Ivanova N."/>
            <person name="Pagani I."/>
            <person name="Mavromatis K."/>
            <person name="Ovchinikova G."/>
            <person name="Pati A."/>
            <person name="Chen A."/>
            <person name="Palaniappan K."/>
            <person name="Land M."/>
            <person name="Hauser L."/>
            <person name="Brambilla E.M."/>
            <person name="Huber H."/>
            <person name="Yasawong M."/>
            <person name="Rohde M."/>
            <person name="Spring S."/>
            <person name="Abt B."/>
            <person name="Sikorski J."/>
            <person name="Wirth R."/>
            <person name="Detter J.C."/>
            <person name="Woyke T."/>
            <person name="Bristow J."/>
            <person name="Eisen J.A."/>
            <person name="Markowitz V."/>
            <person name="Hugenholtz P."/>
            <person name="Kyrpides N.C."/>
            <person name="Klenk H.P."/>
            <person name="Lapidus A."/>
        </authorList>
    </citation>
    <scope>NUCLEOTIDE SEQUENCE [LARGE SCALE GENOMIC DNA]</scope>
    <source>
        <strain evidence="12">DSM 11204 / 1A</strain>
    </source>
</reference>
<proteinExistence type="inferred from homology"/>
<dbReference type="SUPFAM" id="SSF55920">
    <property type="entry name" value="Creatinase/aminopeptidase"/>
    <property type="match status" value="1"/>
</dbReference>
<sequence length="310" mass="34339">MDEEILRKYLEAGRIARIVLQETVKLVEPGARLLDICDYAERRTRELGGEPAFPCNISVNDVAAHYTPVIGDDATIPEDAIVKIDIGVHVDGYIADTAVTVDLSGKHEKLLEAAREALEAAIREVKPGVSFQTIGAVVERLIKSKGFKPIANLSGHSLGRYLVHAGESIPNVNEPLPGVFRPGNAYAIEPFATTGEGYVVEREPITIYSLNPERPSMRAMRLRQLEKRLLSEIATRFRTLPFTERWFDVEKYGGVEALRLALRKLWRARALIGYPMLVERSGGLVAQFEHTVLVLEDRIIVTTGGDEGEA</sequence>
<evidence type="ECO:0000256" key="1">
    <source>
        <dbReference type="ARBA" id="ARBA00000294"/>
    </source>
</evidence>
<dbReference type="STRING" id="694429.Pyrfu_0939"/>
<dbReference type="InterPro" id="IPR000994">
    <property type="entry name" value="Pept_M24"/>
</dbReference>
<feature type="domain" description="Peptidase M24" evidence="10">
    <location>
        <begin position="9"/>
        <end position="293"/>
    </location>
</feature>
<evidence type="ECO:0000313" key="12">
    <source>
        <dbReference type="Proteomes" id="UP000001037"/>
    </source>
</evidence>
<evidence type="ECO:0000259" key="10">
    <source>
        <dbReference type="Pfam" id="PF00557"/>
    </source>
</evidence>
<dbReference type="EMBL" id="CP002838">
    <property type="protein sequence ID" value="AEM38808.1"/>
    <property type="molecule type" value="Genomic_DNA"/>
</dbReference>
<dbReference type="HOGENOM" id="CLU_015857_7_0_2"/>
<feature type="binding site" evidence="8">
    <location>
        <position position="164"/>
    </location>
    <ligand>
        <name>substrate</name>
    </ligand>
</feature>
<dbReference type="GeneID" id="11139413"/>
<dbReference type="PRINTS" id="PR00599">
    <property type="entry name" value="MAPEPTIDASE"/>
</dbReference>
<dbReference type="PANTHER" id="PTHR45777">
    <property type="entry name" value="METHIONINE AMINOPEPTIDASE 2"/>
    <property type="match status" value="1"/>
</dbReference>
<keyword evidence="6 8" id="KW-0479">Metal-binding</keyword>
<dbReference type="InterPro" id="IPR050247">
    <property type="entry name" value="Met_Aminopeptidase_Type2"/>
</dbReference>
<accession>G0EEB4</accession>
<organism evidence="11 12">
    <name type="scientific">Pyrolobus fumarii (strain DSM 11204 / 1A)</name>
    <dbReference type="NCBI Taxonomy" id="694429"/>
    <lineage>
        <taxon>Archaea</taxon>
        <taxon>Thermoproteota</taxon>
        <taxon>Thermoprotei</taxon>
        <taxon>Desulfurococcales</taxon>
        <taxon>Pyrodictiaceae</taxon>
        <taxon>Pyrolobus</taxon>
    </lineage>
</organism>
<dbReference type="GO" id="GO:0005737">
    <property type="term" value="C:cytoplasm"/>
    <property type="evidence" value="ECO:0007669"/>
    <property type="project" value="TreeGrafter"/>
</dbReference>
<dbReference type="HAMAP" id="MF_01975">
    <property type="entry name" value="MetAP_2_arc"/>
    <property type="match status" value="1"/>
</dbReference>
<dbReference type="NCBIfam" id="TIGR00501">
    <property type="entry name" value="met_pdase_II"/>
    <property type="match status" value="1"/>
</dbReference>
<dbReference type="PANTHER" id="PTHR45777:SF2">
    <property type="entry name" value="METHIONINE AMINOPEPTIDASE 2"/>
    <property type="match status" value="1"/>
</dbReference>
<comment type="catalytic activity">
    <reaction evidence="1 8 9">
        <text>Release of N-terminal amino acids, preferentially methionine, from peptides and arylamides.</text>
        <dbReference type="EC" id="3.4.11.18"/>
    </reaction>
</comment>
<evidence type="ECO:0000313" key="11">
    <source>
        <dbReference type="EMBL" id="AEM38808.1"/>
    </source>
</evidence>
<dbReference type="InterPro" id="IPR002468">
    <property type="entry name" value="Pept_M24A_MAP2"/>
</dbReference>
<feature type="binding site" evidence="8">
    <location>
        <position position="96"/>
    </location>
    <ligand>
        <name>a divalent metal cation</name>
        <dbReference type="ChEBI" id="CHEBI:60240"/>
        <label>1</label>
    </ligand>
</feature>
<feature type="binding site" evidence="8">
    <location>
        <position position="189"/>
    </location>
    <ligand>
        <name>a divalent metal cation</name>
        <dbReference type="ChEBI" id="CHEBI:60240"/>
        <label>2</label>
        <note>catalytic</note>
    </ligand>
</feature>
<dbReference type="InParanoid" id="G0EEB4"/>
<comment type="cofactor">
    <cofactor evidence="8">
        <name>Co(2+)</name>
        <dbReference type="ChEBI" id="CHEBI:48828"/>
    </cofactor>
    <cofactor evidence="8">
        <name>Zn(2+)</name>
        <dbReference type="ChEBI" id="CHEBI:29105"/>
    </cofactor>
    <cofactor evidence="8">
        <name>Mn(2+)</name>
        <dbReference type="ChEBI" id="CHEBI:29035"/>
    </cofactor>
    <cofactor evidence="8">
        <name>Fe(2+)</name>
        <dbReference type="ChEBI" id="CHEBI:29033"/>
    </cofactor>
    <text evidence="8">Binds 2 divalent metal cations per subunit. Has a high-affinity and a low affinity metal-binding site. The true nature of the physiological cofactor is under debate. The enzyme is active with cobalt, zinc, manganese or divalent iron ions. Most likely, methionine aminopeptidases function as mononuclear Fe(2+)-metalloproteases under physiological conditions, and the catalytically relevant metal-binding site has been assigned to the histidine-containing high-affinity site.</text>
</comment>
<dbReference type="InterPro" id="IPR036390">
    <property type="entry name" value="WH_DNA-bd_sf"/>
</dbReference>